<reference evidence="10" key="1">
    <citation type="journal article" date="2015" name="Nature">
        <title>Complex archaea that bridge the gap between prokaryotes and eukaryotes.</title>
        <authorList>
            <person name="Spang A."/>
            <person name="Saw J.H."/>
            <person name="Jorgensen S.L."/>
            <person name="Zaremba-Niedzwiedzka K."/>
            <person name="Martijn J."/>
            <person name="Lind A.E."/>
            <person name="van Eijk R."/>
            <person name="Schleper C."/>
            <person name="Guy L."/>
            <person name="Ettema T.J."/>
        </authorList>
    </citation>
    <scope>NUCLEOTIDE SEQUENCE</scope>
</reference>
<evidence type="ECO:0000256" key="1">
    <source>
        <dbReference type="ARBA" id="ARBA00022723"/>
    </source>
</evidence>
<dbReference type="GO" id="GO:0005524">
    <property type="term" value="F:ATP binding"/>
    <property type="evidence" value="ECO:0007669"/>
    <property type="project" value="UniProtKB-KW"/>
</dbReference>
<evidence type="ECO:0000256" key="5">
    <source>
        <dbReference type="ARBA" id="ARBA00022840"/>
    </source>
</evidence>
<dbReference type="GO" id="GO:0051539">
    <property type="term" value="F:4 iron, 4 sulfur cluster binding"/>
    <property type="evidence" value="ECO:0007669"/>
    <property type="project" value="TreeGrafter"/>
</dbReference>
<keyword evidence="5" id="KW-0067">ATP-binding</keyword>
<accession>A0A0F9SFW1</accession>
<dbReference type="Pfam" id="PF00270">
    <property type="entry name" value="DEAD"/>
    <property type="match status" value="1"/>
</dbReference>
<protein>
    <recommendedName>
        <fullName evidence="9">Helicase ATP-binding domain-containing protein</fullName>
    </recommendedName>
</protein>
<dbReference type="GO" id="GO:0003677">
    <property type="term" value="F:DNA binding"/>
    <property type="evidence" value="ECO:0007669"/>
    <property type="project" value="InterPro"/>
</dbReference>
<dbReference type="PROSITE" id="PS51193">
    <property type="entry name" value="HELICASE_ATP_BIND_2"/>
    <property type="match status" value="1"/>
</dbReference>
<evidence type="ECO:0000256" key="6">
    <source>
        <dbReference type="ARBA" id="ARBA00023004"/>
    </source>
</evidence>
<evidence type="ECO:0000256" key="4">
    <source>
        <dbReference type="ARBA" id="ARBA00022806"/>
    </source>
</evidence>
<dbReference type="PANTHER" id="PTHR11472:SF59">
    <property type="entry name" value="ATP-DEPENDENT DNA HELICASE DING"/>
    <property type="match status" value="1"/>
</dbReference>
<dbReference type="InterPro" id="IPR010614">
    <property type="entry name" value="RAD3-like_helicase_DEAD"/>
</dbReference>
<feature type="domain" description="Helicase ATP-binding" evidence="9">
    <location>
        <begin position="8"/>
        <end position="315"/>
    </location>
</feature>
<sequence length="691" mass="78033">MVEAIFKYIEASMPDFKARPQQVAMSQFIAACMRREEHQRMAVVEAPTGVGKTLAYLAGAIDVALENKKTLVISTATVNLQQQLLHKDLPQFVKATGKPLKVVQIKGRRRYMCPSKLVNLVSAANQHELTLDVDHKYQQAKRHAAAEKLHQQWDKNQWDGDRDSRTDAIDPLLWHDISTDSEGCAGKSCSKYHRCPYYLLRREMATANVLIANHDLVLSDADLGGGLVLPNPEEVLFIFDEAHNLPQKALDHAAKALNFAQLYQTTETADSVLKKLVKALVFRQHDFGFMLMELRRDLPSVITLLQQMETLLQSDDLVKSMVAGKLSEPRIYWQSPLVKALITPCHGLLQRANIIYKHYALFGKWIKDALETQEISNKVAEVLLPQVGTVQNIFGYLIDFMGLFLDEDKPDFPPNVRWLSIEKFAKETTLVINAGPMTAAYFLEKTLWNQAFGVVLTSATLRGLGLFQRFRSDCGLKRFDERHFLAVKSPFNYQTQATLSLPMMHHLPNENLVDWQQEVVEQLIAVIDSKEATLVLFTSKTVMDAVYKKLPFALAELVLLQGDLLSPKNMIVEHIRRTEAGEGSIIFGMDRFAEGVDLPGKLCSHVVITKLPFPVFTRPIEQAKQEWILRSGGQPFLSLSLPAVSIRLIQACGRLLRKETDSGRITILDRRLLTKGYGKQLLAHLPDYKII</sequence>
<dbReference type="SUPFAM" id="SSF52540">
    <property type="entry name" value="P-loop containing nucleoside triphosphate hydrolases"/>
    <property type="match status" value="1"/>
</dbReference>
<dbReference type="PANTHER" id="PTHR11472">
    <property type="entry name" value="DNA REPAIR DEAD HELICASE RAD3/XP-D SUBFAMILY MEMBER"/>
    <property type="match status" value="1"/>
</dbReference>
<keyword evidence="6" id="KW-0408">Iron</keyword>
<evidence type="ECO:0000256" key="8">
    <source>
        <dbReference type="ARBA" id="ARBA00023235"/>
    </source>
</evidence>
<dbReference type="GO" id="GO:0046872">
    <property type="term" value="F:metal ion binding"/>
    <property type="evidence" value="ECO:0007669"/>
    <property type="project" value="UniProtKB-KW"/>
</dbReference>
<dbReference type="AlphaFoldDB" id="A0A0F9SFW1"/>
<dbReference type="GO" id="GO:0033677">
    <property type="term" value="F:DNA/RNA helicase activity"/>
    <property type="evidence" value="ECO:0007669"/>
    <property type="project" value="TreeGrafter"/>
</dbReference>
<keyword evidence="1" id="KW-0479">Metal-binding</keyword>
<dbReference type="SMART" id="SM00487">
    <property type="entry name" value="DEXDc"/>
    <property type="match status" value="1"/>
</dbReference>
<keyword evidence="8" id="KW-0413">Isomerase</keyword>
<dbReference type="GO" id="GO:0003678">
    <property type="term" value="F:DNA helicase activity"/>
    <property type="evidence" value="ECO:0007669"/>
    <property type="project" value="InterPro"/>
</dbReference>
<evidence type="ECO:0000256" key="2">
    <source>
        <dbReference type="ARBA" id="ARBA00022741"/>
    </source>
</evidence>
<dbReference type="EMBL" id="LAZR01000666">
    <property type="protein sequence ID" value="KKN61212.1"/>
    <property type="molecule type" value="Genomic_DNA"/>
</dbReference>
<dbReference type="GO" id="GO:0009432">
    <property type="term" value="P:SOS response"/>
    <property type="evidence" value="ECO:0007669"/>
    <property type="project" value="TreeGrafter"/>
</dbReference>
<dbReference type="InterPro" id="IPR014001">
    <property type="entry name" value="Helicase_ATP-bd"/>
</dbReference>
<keyword evidence="2" id="KW-0547">Nucleotide-binding</keyword>
<organism evidence="10">
    <name type="scientific">marine sediment metagenome</name>
    <dbReference type="NCBI Taxonomy" id="412755"/>
    <lineage>
        <taxon>unclassified sequences</taxon>
        <taxon>metagenomes</taxon>
        <taxon>ecological metagenomes</taxon>
    </lineage>
</organism>
<dbReference type="Gene3D" id="3.40.50.300">
    <property type="entry name" value="P-loop containing nucleotide triphosphate hydrolases"/>
    <property type="match status" value="2"/>
</dbReference>
<dbReference type="SMART" id="SM00488">
    <property type="entry name" value="DEXDc2"/>
    <property type="match status" value="1"/>
</dbReference>
<evidence type="ECO:0000259" key="9">
    <source>
        <dbReference type="PROSITE" id="PS51193"/>
    </source>
</evidence>
<dbReference type="InterPro" id="IPR006554">
    <property type="entry name" value="Helicase-like_DEXD_c2"/>
</dbReference>
<dbReference type="SMART" id="SM00491">
    <property type="entry name" value="HELICc2"/>
    <property type="match status" value="1"/>
</dbReference>
<evidence type="ECO:0000313" key="10">
    <source>
        <dbReference type="EMBL" id="KKN61212.1"/>
    </source>
</evidence>
<dbReference type="GO" id="GO:0006281">
    <property type="term" value="P:DNA repair"/>
    <property type="evidence" value="ECO:0007669"/>
    <property type="project" value="TreeGrafter"/>
</dbReference>
<dbReference type="Pfam" id="PF13307">
    <property type="entry name" value="Helicase_C_2"/>
    <property type="match status" value="1"/>
</dbReference>
<proteinExistence type="predicted"/>
<gene>
    <name evidence="10" type="ORF">LCGC14_0524020</name>
</gene>
<dbReference type="InterPro" id="IPR006555">
    <property type="entry name" value="ATP-dep_Helicase_C"/>
</dbReference>
<dbReference type="InterPro" id="IPR045028">
    <property type="entry name" value="DinG/Rad3-like"/>
</dbReference>
<evidence type="ECO:0000256" key="3">
    <source>
        <dbReference type="ARBA" id="ARBA00022801"/>
    </source>
</evidence>
<keyword evidence="7" id="KW-0411">Iron-sulfur</keyword>
<dbReference type="Pfam" id="PF06733">
    <property type="entry name" value="DEAD_2"/>
    <property type="match status" value="1"/>
</dbReference>
<dbReference type="PROSITE" id="PS51257">
    <property type="entry name" value="PROKAR_LIPOPROTEIN"/>
    <property type="match status" value="1"/>
</dbReference>
<comment type="caution">
    <text evidence="10">The sequence shown here is derived from an EMBL/GenBank/DDBJ whole genome shotgun (WGS) entry which is preliminary data.</text>
</comment>
<name>A0A0F9SFW1_9ZZZZ</name>
<keyword evidence="4" id="KW-0347">Helicase</keyword>
<evidence type="ECO:0000256" key="7">
    <source>
        <dbReference type="ARBA" id="ARBA00023014"/>
    </source>
</evidence>
<dbReference type="GO" id="GO:0016818">
    <property type="term" value="F:hydrolase activity, acting on acid anhydrides, in phosphorus-containing anhydrides"/>
    <property type="evidence" value="ECO:0007669"/>
    <property type="project" value="InterPro"/>
</dbReference>
<dbReference type="InterPro" id="IPR011545">
    <property type="entry name" value="DEAD/DEAH_box_helicase_dom"/>
</dbReference>
<dbReference type="InterPro" id="IPR027417">
    <property type="entry name" value="P-loop_NTPase"/>
</dbReference>
<keyword evidence="3" id="KW-0378">Hydrolase</keyword>
<dbReference type="NCBIfam" id="NF008729">
    <property type="entry name" value="PRK11747.1"/>
    <property type="match status" value="1"/>
</dbReference>
<dbReference type="InterPro" id="IPR014013">
    <property type="entry name" value="Helic_SF1/SF2_ATP-bd_DinG/Rad3"/>
</dbReference>